<feature type="region of interest" description="Disordered" evidence="1">
    <location>
        <begin position="82"/>
        <end position="169"/>
    </location>
</feature>
<accession>A0AAD7I1Z0</accession>
<feature type="compositionally biased region" description="Basic and acidic residues" evidence="1">
    <location>
        <begin position="111"/>
        <end position="128"/>
    </location>
</feature>
<gene>
    <name evidence="3" type="ORF">B0H16DRAFT_1468235</name>
</gene>
<keyword evidence="4" id="KW-1185">Reference proteome</keyword>
<evidence type="ECO:0000313" key="3">
    <source>
        <dbReference type="EMBL" id="KAJ7733161.1"/>
    </source>
</evidence>
<dbReference type="Proteomes" id="UP001215598">
    <property type="component" value="Unassembled WGS sequence"/>
</dbReference>
<name>A0AAD7I1Z0_9AGAR</name>
<evidence type="ECO:0000256" key="2">
    <source>
        <dbReference type="SAM" id="SignalP"/>
    </source>
</evidence>
<keyword evidence="2" id="KW-0732">Signal</keyword>
<feature type="chain" id="PRO_5042085390" evidence="2">
    <location>
        <begin position="32"/>
        <end position="169"/>
    </location>
</feature>
<reference evidence="3" key="1">
    <citation type="submission" date="2023-03" db="EMBL/GenBank/DDBJ databases">
        <title>Massive genome expansion in bonnet fungi (Mycena s.s.) driven by repeated elements and novel gene families across ecological guilds.</title>
        <authorList>
            <consortium name="Lawrence Berkeley National Laboratory"/>
            <person name="Harder C.B."/>
            <person name="Miyauchi S."/>
            <person name="Viragh M."/>
            <person name="Kuo A."/>
            <person name="Thoen E."/>
            <person name="Andreopoulos B."/>
            <person name="Lu D."/>
            <person name="Skrede I."/>
            <person name="Drula E."/>
            <person name="Henrissat B."/>
            <person name="Morin E."/>
            <person name="Kohler A."/>
            <person name="Barry K."/>
            <person name="LaButti K."/>
            <person name="Morin E."/>
            <person name="Salamov A."/>
            <person name="Lipzen A."/>
            <person name="Mereny Z."/>
            <person name="Hegedus B."/>
            <person name="Baldrian P."/>
            <person name="Stursova M."/>
            <person name="Weitz H."/>
            <person name="Taylor A."/>
            <person name="Grigoriev I.V."/>
            <person name="Nagy L.G."/>
            <person name="Martin F."/>
            <person name="Kauserud H."/>
        </authorList>
    </citation>
    <scope>NUCLEOTIDE SEQUENCE</scope>
    <source>
        <strain evidence="3">CBHHK182m</strain>
    </source>
</reference>
<protein>
    <submittedName>
        <fullName evidence="3">Uncharacterized protein</fullName>
    </submittedName>
</protein>
<organism evidence="3 4">
    <name type="scientific">Mycena metata</name>
    <dbReference type="NCBI Taxonomy" id="1033252"/>
    <lineage>
        <taxon>Eukaryota</taxon>
        <taxon>Fungi</taxon>
        <taxon>Dikarya</taxon>
        <taxon>Basidiomycota</taxon>
        <taxon>Agaricomycotina</taxon>
        <taxon>Agaricomycetes</taxon>
        <taxon>Agaricomycetidae</taxon>
        <taxon>Agaricales</taxon>
        <taxon>Marasmiineae</taxon>
        <taxon>Mycenaceae</taxon>
        <taxon>Mycena</taxon>
    </lineage>
</organism>
<dbReference type="EMBL" id="JARKIB010000140">
    <property type="protein sequence ID" value="KAJ7733161.1"/>
    <property type="molecule type" value="Genomic_DNA"/>
</dbReference>
<evidence type="ECO:0000313" key="4">
    <source>
        <dbReference type="Proteomes" id="UP001215598"/>
    </source>
</evidence>
<evidence type="ECO:0000256" key="1">
    <source>
        <dbReference type="SAM" id="MobiDB-lite"/>
    </source>
</evidence>
<dbReference type="AlphaFoldDB" id="A0AAD7I1Z0"/>
<feature type="signal peptide" evidence="2">
    <location>
        <begin position="1"/>
        <end position="31"/>
    </location>
</feature>
<sequence length="169" mass="18295">MGKVSRTRALLLPLSIPVPLLLVLHLLSCGSDRGGRSDTFFAPLSLPAISFPSFRVPMGARGRCDIGVTRRLDHASDLMRTLGDEDDADAEGERTRCNEAGEDAGDVGGEGEERKKLNDDQMKEKDGVNKNGYQDEDLSVPIEGAKTVEVNKWQTSGAMNKGRRHSGEG</sequence>
<proteinExistence type="predicted"/>
<comment type="caution">
    <text evidence="3">The sequence shown here is derived from an EMBL/GenBank/DDBJ whole genome shotgun (WGS) entry which is preliminary data.</text>
</comment>